<dbReference type="EMBL" id="BAER01000047">
    <property type="protein sequence ID" value="GAC33157.1"/>
    <property type="molecule type" value="Genomic_DNA"/>
</dbReference>
<sequence length="62" mass="6707">MRDIDILQALLAKQCPNLHAKGLSSLMVATQSLLDGQQLSLTELGRNIAGSVAPKHNIKRID</sequence>
<evidence type="ECO:0000313" key="1">
    <source>
        <dbReference type="EMBL" id="GAC33157.1"/>
    </source>
</evidence>
<evidence type="ECO:0000313" key="2">
    <source>
        <dbReference type="Proteomes" id="UP000006322"/>
    </source>
</evidence>
<protein>
    <recommendedName>
        <fullName evidence="3">Transposase</fullName>
    </recommendedName>
</protein>
<proteinExistence type="predicted"/>
<name>K6ZS75_9ALTE</name>
<gene>
    <name evidence="1" type="ORF">GPLA_2252</name>
</gene>
<keyword evidence="2" id="KW-1185">Reference proteome</keyword>
<comment type="caution">
    <text evidence="1">The sequence shown here is derived from an EMBL/GenBank/DDBJ whole genome shotgun (WGS) entry which is preliminary data.</text>
</comment>
<dbReference type="PANTHER" id="PTHR35404">
    <property type="entry name" value="TRANSPOSASE OF TN10"/>
    <property type="match status" value="1"/>
</dbReference>
<dbReference type="Proteomes" id="UP000006322">
    <property type="component" value="Unassembled WGS sequence"/>
</dbReference>
<reference evidence="2" key="1">
    <citation type="journal article" date="2014" name="Environ. Microbiol.">
        <title>Comparative genomics of the marine bacterial genus Glaciecola reveals the high degree of genomic diversity and genomic characteristic for cold adaptation.</title>
        <authorList>
            <person name="Qin Q.L."/>
            <person name="Xie B.B."/>
            <person name="Yu Y."/>
            <person name="Shu Y.L."/>
            <person name="Rong J.C."/>
            <person name="Zhang Y.J."/>
            <person name="Zhao D.L."/>
            <person name="Chen X.L."/>
            <person name="Zhang X.Y."/>
            <person name="Chen B."/>
            <person name="Zhou B.C."/>
            <person name="Zhang Y.Z."/>
        </authorList>
    </citation>
    <scope>NUCLEOTIDE SEQUENCE [LARGE SCALE GENOMIC DNA]</scope>
    <source>
        <strain evidence="2">LMG 21857</strain>
    </source>
</reference>
<organism evidence="1 2">
    <name type="scientific">Paraglaciecola polaris LMG 21857</name>
    <dbReference type="NCBI Taxonomy" id="1129793"/>
    <lineage>
        <taxon>Bacteria</taxon>
        <taxon>Pseudomonadati</taxon>
        <taxon>Pseudomonadota</taxon>
        <taxon>Gammaproteobacteria</taxon>
        <taxon>Alteromonadales</taxon>
        <taxon>Alteromonadaceae</taxon>
        <taxon>Paraglaciecola</taxon>
    </lineage>
</organism>
<evidence type="ECO:0008006" key="3">
    <source>
        <dbReference type="Google" id="ProtNLM"/>
    </source>
</evidence>
<dbReference type="AlphaFoldDB" id="K6ZS75"/>
<accession>K6ZS75</accession>
<dbReference type="PANTHER" id="PTHR35404:SF8">
    <property type="entry name" value="TRANSPOSASE OF TN10"/>
    <property type="match status" value="1"/>
</dbReference>